<name>A0A4R2D349_SHIGR</name>
<dbReference type="SUPFAM" id="SSF51161">
    <property type="entry name" value="Trimeric LpxA-like enzymes"/>
    <property type="match status" value="1"/>
</dbReference>
<sequence>MHVLSISPELAQRLKEQHVSVQIGGLFRAQDGIRMEAPCGLFGGVSVDNPLTFGAFSYSWSMLTRVSRVGRYCSIATNVAFGAGEHPTDWISTSSAFYARSFLGSGFAEQNGGFDPVDQDVSHPRYRDITIGNDVWIGDRAYIRGGVHIGDGAIIGTDAVVTKDVPSYAVVVGNPGRVVKMRFAEKIIARLLASRWHDYSFTSFQGLPFTKVEEFLDILDAKRADGSIQPYQPRILTFPNDFVVHPL</sequence>
<keyword evidence="4" id="KW-0012">Acyltransferase</keyword>
<comment type="similarity">
    <text evidence="1">Belongs to the transferase hexapeptide repeat family.</text>
</comment>
<reference evidence="5 6" key="1">
    <citation type="submission" date="2019-03" db="EMBL/GenBank/DDBJ databases">
        <title>Genomic Encyclopedia of Type Strains, Phase IV (KMG-IV): sequencing the most valuable type-strain genomes for metagenomic binning, comparative biology and taxonomic classification.</title>
        <authorList>
            <person name="Goeker M."/>
        </authorList>
    </citation>
    <scope>NUCLEOTIDE SEQUENCE [LARGE SCALE GENOMIC DNA]</scope>
    <source>
        <strain evidence="5 6">DSM 18401</strain>
    </source>
</reference>
<dbReference type="RefSeq" id="WP_133032862.1">
    <property type="nucleotide sequence ID" value="NZ_BAABEI010000012.1"/>
</dbReference>
<evidence type="ECO:0000256" key="1">
    <source>
        <dbReference type="ARBA" id="ARBA00007274"/>
    </source>
</evidence>
<evidence type="ECO:0000256" key="2">
    <source>
        <dbReference type="ARBA" id="ARBA00022679"/>
    </source>
</evidence>
<gene>
    <name evidence="5" type="ORF">EV665_101354</name>
</gene>
<dbReference type="GO" id="GO:0016746">
    <property type="term" value="F:acyltransferase activity"/>
    <property type="evidence" value="ECO:0007669"/>
    <property type="project" value="UniProtKB-KW"/>
</dbReference>
<comment type="caution">
    <text evidence="5">The sequence shown here is derived from an EMBL/GenBank/DDBJ whole genome shotgun (WGS) entry which is preliminary data.</text>
</comment>
<organism evidence="5 6">
    <name type="scientific">Shinella granuli</name>
    <dbReference type="NCBI Taxonomy" id="323621"/>
    <lineage>
        <taxon>Bacteria</taxon>
        <taxon>Pseudomonadati</taxon>
        <taxon>Pseudomonadota</taxon>
        <taxon>Alphaproteobacteria</taxon>
        <taxon>Hyphomicrobiales</taxon>
        <taxon>Rhizobiaceae</taxon>
        <taxon>Shinella</taxon>
    </lineage>
</organism>
<dbReference type="PANTHER" id="PTHR43300:SF11">
    <property type="entry name" value="ACETYLTRANSFERASE RV3034C-RELATED"/>
    <property type="match status" value="1"/>
</dbReference>
<dbReference type="Pfam" id="PF00132">
    <property type="entry name" value="Hexapep"/>
    <property type="match status" value="1"/>
</dbReference>
<evidence type="ECO:0000313" key="5">
    <source>
        <dbReference type="EMBL" id="TCN48617.1"/>
    </source>
</evidence>
<dbReference type="InterPro" id="IPR011004">
    <property type="entry name" value="Trimer_LpxA-like_sf"/>
</dbReference>
<proteinExistence type="inferred from homology"/>
<evidence type="ECO:0000313" key="6">
    <source>
        <dbReference type="Proteomes" id="UP000295351"/>
    </source>
</evidence>
<evidence type="ECO:0000256" key="3">
    <source>
        <dbReference type="ARBA" id="ARBA00022737"/>
    </source>
</evidence>
<dbReference type="EMBL" id="SLVX01000001">
    <property type="protein sequence ID" value="TCN48617.1"/>
    <property type="molecule type" value="Genomic_DNA"/>
</dbReference>
<dbReference type="PROSITE" id="PS00101">
    <property type="entry name" value="HEXAPEP_TRANSFERASES"/>
    <property type="match status" value="1"/>
</dbReference>
<dbReference type="AlphaFoldDB" id="A0A4R2D349"/>
<dbReference type="PANTHER" id="PTHR43300">
    <property type="entry name" value="ACETYLTRANSFERASE"/>
    <property type="match status" value="1"/>
</dbReference>
<dbReference type="InterPro" id="IPR050179">
    <property type="entry name" value="Trans_hexapeptide_repeat"/>
</dbReference>
<keyword evidence="3" id="KW-0677">Repeat</keyword>
<keyword evidence="6" id="KW-1185">Reference proteome</keyword>
<dbReference type="CDD" id="cd03349">
    <property type="entry name" value="LbH_XAT"/>
    <property type="match status" value="1"/>
</dbReference>
<evidence type="ECO:0000256" key="4">
    <source>
        <dbReference type="ARBA" id="ARBA00023315"/>
    </source>
</evidence>
<accession>A0A4R2D349</accession>
<dbReference type="Gene3D" id="2.160.10.10">
    <property type="entry name" value="Hexapeptide repeat proteins"/>
    <property type="match status" value="1"/>
</dbReference>
<dbReference type="Proteomes" id="UP000295351">
    <property type="component" value="Unassembled WGS sequence"/>
</dbReference>
<dbReference type="InterPro" id="IPR018357">
    <property type="entry name" value="Hexapep_transf_CS"/>
</dbReference>
<dbReference type="InterPro" id="IPR001451">
    <property type="entry name" value="Hexapep"/>
</dbReference>
<keyword evidence="2 5" id="KW-0808">Transferase</keyword>
<protein>
    <submittedName>
        <fullName evidence="5">Transferase family hexapeptide repeat protein</fullName>
    </submittedName>
</protein>